<protein>
    <submittedName>
        <fullName evidence="3">ABC transporter</fullName>
    </submittedName>
</protein>
<keyword evidence="1 2" id="KW-0732">Signal</keyword>
<dbReference type="OrthoDB" id="124329at2759"/>
<dbReference type="Gene3D" id="3.40.190.10">
    <property type="entry name" value="Periplasmic binding protein-like II"/>
    <property type="match status" value="2"/>
</dbReference>
<feature type="signal peptide" evidence="2">
    <location>
        <begin position="1"/>
        <end position="17"/>
    </location>
</feature>
<proteinExistence type="predicted"/>
<dbReference type="Proteomes" id="UP000813427">
    <property type="component" value="Unassembled WGS sequence"/>
</dbReference>
<name>A0A8K0RWD6_9HYPO</name>
<dbReference type="PANTHER" id="PTHR30006">
    <property type="entry name" value="THIAMINE-BINDING PERIPLASMIC PROTEIN-RELATED"/>
    <property type="match status" value="1"/>
</dbReference>
<sequence>MLRTVLFAALAITGTHAYDSLLKFNGAPTRENRTIEEIYQAALKEGGTVTCWHGGDETKQQDGLKEAFETRFPGMTLNITVDVSKFHDGNIDRQLSTGGLFVDSIILQTLHDYPRWDNEDALLHYAPLNFDKVHPAFRDVRAAWYGVAVFAWTFISNNNKVSEGPREFADFLKPEFKDKLVLTYPNDDDAVLYAFDLIMQEFGYEWFEKLLKQNPRWVRGTATPVTLLSDANSTVAATFTAGIGLQSSGNLNVTIPTKGSFVTWAQRAAIFKDAPHPEAAKLLHNFMLSYEHQNGTGSWSVLKDVPAPEGYPGIMDIPSTNPAEFDRFMSDRVRVERLKLFFEDKIGTAQGLSPLIDDL</sequence>
<feature type="chain" id="PRO_5035425405" evidence="2">
    <location>
        <begin position="18"/>
        <end position="359"/>
    </location>
</feature>
<accession>A0A8K0RWD6</accession>
<evidence type="ECO:0000256" key="2">
    <source>
        <dbReference type="SAM" id="SignalP"/>
    </source>
</evidence>
<dbReference type="PANTHER" id="PTHR30006:SF2">
    <property type="entry name" value="ABC TRANSPORTER SUBSTRATE-BINDING PROTEIN"/>
    <property type="match status" value="1"/>
</dbReference>
<dbReference type="EMBL" id="JAGPXF010000004">
    <property type="protein sequence ID" value="KAH7245253.1"/>
    <property type="molecule type" value="Genomic_DNA"/>
</dbReference>
<evidence type="ECO:0000313" key="4">
    <source>
        <dbReference type="Proteomes" id="UP000813427"/>
    </source>
</evidence>
<evidence type="ECO:0000313" key="3">
    <source>
        <dbReference type="EMBL" id="KAH7245253.1"/>
    </source>
</evidence>
<dbReference type="SUPFAM" id="SSF53850">
    <property type="entry name" value="Periplasmic binding protein-like II"/>
    <property type="match status" value="1"/>
</dbReference>
<evidence type="ECO:0000256" key="1">
    <source>
        <dbReference type="ARBA" id="ARBA00022729"/>
    </source>
</evidence>
<dbReference type="Pfam" id="PF13343">
    <property type="entry name" value="SBP_bac_6"/>
    <property type="match status" value="1"/>
</dbReference>
<comment type="caution">
    <text evidence="3">The sequence shown here is derived from an EMBL/GenBank/DDBJ whole genome shotgun (WGS) entry which is preliminary data.</text>
</comment>
<keyword evidence="4" id="KW-1185">Reference proteome</keyword>
<dbReference type="AlphaFoldDB" id="A0A8K0RWD6"/>
<gene>
    <name evidence="3" type="ORF">BKA59DRAFT_170597</name>
</gene>
<reference evidence="3" key="1">
    <citation type="journal article" date="2021" name="Nat. Commun.">
        <title>Genetic determinants of endophytism in the Arabidopsis root mycobiome.</title>
        <authorList>
            <person name="Mesny F."/>
            <person name="Miyauchi S."/>
            <person name="Thiergart T."/>
            <person name="Pickel B."/>
            <person name="Atanasova L."/>
            <person name="Karlsson M."/>
            <person name="Huettel B."/>
            <person name="Barry K.W."/>
            <person name="Haridas S."/>
            <person name="Chen C."/>
            <person name="Bauer D."/>
            <person name="Andreopoulos W."/>
            <person name="Pangilinan J."/>
            <person name="LaButti K."/>
            <person name="Riley R."/>
            <person name="Lipzen A."/>
            <person name="Clum A."/>
            <person name="Drula E."/>
            <person name="Henrissat B."/>
            <person name="Kohler A."/>
            <person name="Grigoriev I.V."/>
            <person name="Martin F.M."/>
            <person name="Hacquard S."/>
        </authorList>
    </citation>
    <scope>NUCLEOTIDE SEQUENCE</scope>
    <source>
        <strain evidence="3">MPI-SDFR-AT-0068</strain>
    </source>
</reference>
<organism evidence="3 4">
    <name type="scientific">Fusarium tricinctum</name>
    <dbReference type="NCBI Taxonomy" id="61284"/>
    <lineage>
        <taxon>Eukaryota</taxon>
        <taxon>Fungi</taxon>
        <taxon>Dikarya</taxon>
        <taxon>Ascomycota</taxon>
        <taxon>Pezizomycotina</taxon>
        <taxon>Sordariomycetes</taxon>
        <taxon>Hypocreomycetidae</taxon>
        <taxon>Hypocreales</taxon>
        <taxon>Nectriaceae</taxon>
        <taxon>Fusarium</taxon>
        <taxon>Fusarium tricinctum species complex</taxon>
    </lineage>
</organism>